<accession>A0A8S0YWX8</accession>
<dbReference type="InterPro" id="IPR002635">
    <property type="entry name" value="Chorion"/>
</dbReference>
<dbReference type="EMBL" id="CADEBC010000135">
    <property type="protein sequence ID" value="CAB3223968.1"/>
    <property type="molecule type" value="Genomic_DNA"/>
</dbReference>
<evidence type="ECO:0000256" key="1">
    <source>
        <dbReference type="ARBA" id="ARBA00002085"/>
    </source>
</evidence>
<name>A0A8S0YWX8_ARCPL</name>
<dbReference type="EMBL" id="CADEBD010000337">
    <property type="protein sequence ID" value="CAB3247423.1"/>
    <property type="molecule type" value="Genomic_DNA"/>
</dbReference>
<dbReference type="OrthoDB" id="6930117at2759"/>
<dbReference type="Proteomes" id="UP000494256">
    <property type="component" value="Unassembled WGS sequence"/>
</dbReference>
<gene>
    <name evidence="7" type="ORF">APLA_LOCUS11893</name>
    <name evidence="6" type="ORF">APLA_LOCUS1890</name>
</gene>
<dbReference type="Pfam" id="PF01723">
    <property type="entry name" value="Chorion_1"/>
    <property type="match status" value="1"/>
</dbReference>
<proteinExistence type="inferred from homology"/>
<comment type="caution">
    <text evidence="6">The sequence shown here is derived from an EMBL/GenBank/DDBJ whole genome shotgun (WGS) entry which is preliminary data.</text>
</comment>
<comment type="similarity">
    <text evidence="2 4">Belongs to the chorion protein family.</text>
</comment>
<evidence type="ECO:0000256" key="3">
    <source>
        <dbReference type="ARBA" id="ARBA00022737"/>
    </source>
</evidence>
<dbReference type="GO" id="GO:0042600">
    <property type="term" value="C:egg chorion"/>
    <property type="evidence" value="ECO:0007669"/>
    <property type="project" value="InterPro"/>
</dbReference>
<feature type="signal peptide" evidence="5">
    <location>
        <begin position="1"/>
        <end position="21"/>
    </location>
</feature>
<evidence type="ECO:0000256" key="2">
    <source>
        <dbReference type="ARBA" id="ARBA00005906"/>
    </source>
</evidence>
<dbReference type="GO" id="GO:0005213">
    <property type="term" value="F:structural constituent of egg chorion"/>
    <property type="evidence" value="ECO:0007669"/>
    <property type="project" value="InterPro"/>
</dbReference>
<dbReference type="Proteomes" id="UP000494106">
    <property type="component" value="Unassembled WGS sequence"/>
</dbReference>
<protein>
    <submittedName>
        <fullName evidence="6">Uncharacterized protein</fullName>
    </submittedName>
</protein>
<dbReference type="AlphaFoldDB" id="A0A8S0YWX8"/>
<evidence type="ECO:0000313" key="7">
    <source>
        <dbReference type="EMBL" id="CAB3247423.1"/>
    </source>
</evidence>
<keyword evidence="5" id="KW-0732">Signal</keyword>
<evidence type="ECO:0000256" key="4">
    <source>
        <dbReference type="RuleBase" id="RU004378"/>
    </source>
</evidence>
<evidence type="ECO:0000256" key="5">
    <source>
        <dbReference type="SAM" id="SignalP"/>
    </source>
</evidence>
<feature type="chain" id="PRO_5036272870" evidence="5">
    <location>
        <begin position="22"/>
        <end position="148"/>
    </location>
</feature>
<keyword evidence="3" id="KW-0677">Repeat</keyword>
<organism evidence="6 8">
    <name type="scientific">Arctia plantaginis</name>
    <name type="common">Wood tiger moth</name>
    <name type="synonym">Phalaena plantaginis</name>
    <dbReference type="NCBI Taxonomy" id="874455"/>
    <lineage>
        <taxon>Eukaryota</taxon>
        <taxon>Metazoa</taxon>
        <taxon>Ecdysozoa</taxon>
        <taxon>Arthropoda</taxon>
        <taxon>Hexapoda</taxon>
        <taxon>Insecta</taxon>
        <taxon>Pterygota</taxon>
        <taxon>Neoptera</taxon>
        <taxon>Endopterygota</taxon>
        <taxon>Lepidoptera</taxon>
        <taxon>Glossata</taxon>
        <taxon>Ditrysia</taxon>
        <taxon>Noctuoidea</taxon>
        <taxon>Erebidae</taxon>
        <taxon>Arctiinae</taxon>
        <taxon>Arctia</taxon>
    </lineage>
</organism>
<keyword evidence="8" id="KW-1185">Reference proteome</keyword>
<evidence type="ECO:0000313" key="9">
    <source>
        <dbReference type="Proteomes" id="UP000494256"/>
    </source>
</evidence>
<evidence type="ECO:0000313" key="8">
    <source>
        <dbReference type="Proteomes" id="UP000494106"/>
    </source>
</evidence>
<evidence type="ECO:0000313" key="6">
    <source>
        <dbReference type="EMBL" id="CAB3223968.1"/>
    </source>
</evidence>
<dbReference type="GO" id="GO:0007304">
    <property type="term" value="P:chorion-containing eggshell formation"/>
    <property type="evidence" value="ECO:0007669"/>
    <property type="project" value="InterPro"/>
</dbReference>
<reference evidence="8 9" key="1">
    <citation type="submission" date="2020-04" db="EMBL/GenBank/DDBJ databases">
        <authorList>
            <person name="Wallbank WR R."/>
            <person name="Pardo Diaz C."/>
            <person name="Kozak K."/>
            <person name="Martin S."/>
            <person name="Jiggins C."/>
            <person name="Moest M."/>
            <person name="Warren A I."/>
            <person name="Byers J.R.P. K."/>
            <person name="Montejo-Kovacevich G."/>
            <person name="Yen C E."/>
        </authorList>
    </citation>
    <scope>NUCLEOTIDE SEQUENCE [LARGE SCALE GENOMIC DNA]</scope>
</reference>
<comment type="function">
    <text evidence="1">This protein is one of many from the eggshell of the gypsy moth.</text>
</comment>
<sequence length="148" mass="15021">MLVKSLFVFCIPAVLLKVVQTQCIGAPLIAGETLLPSNMAAELMTPVFGRVVGANIIIDTSAPEPSGVSIFSEDVIIEGTVLVTGNLPFLGTVALEGVVPATGSSAVAYECGTGNIGIADTPPVPVSVIPPNVSSLGMAGSINRLARF</sequence>